<dbReference type="InterPro" id="IPR036388">
    <property type="entry name" value="WH-like_DNA-bd_sf"/>
</dbReference>
<sequence length="164" mass="18401">MSNRPKSLVDLVCPHGVERIDGLTAGYQAYQVLKAALELGLFDWLAENGPGYREEITTTLKLNGMITRSFLQALVDFGFLTCQDEKYGLTELAEVFLVRRSPCYQGDLFLSIARPDSWWNNFKDTLIAAKPPQQEFDAVPTPDFIKEPWPSVPSGESCRQSPVV</sequence>
<organism evidence="2 3">
    <name type="scientific">Neomoorella thermoacetica</name>
    <name type="common">Clostridium thermoaceticum</name>
    <dbReference type="NCBI Taxonomy" id="1525"/>
    <lineage>
        <taxon>Bacteria</taxon>
        <taxon>Bacillati</taxon>
        <taxon>Bacillota</taxon>
        <taxon>Clostridia</taxon>
        <taxon>Neomoorellales</taxon>
        <taxon>Neomoorellaceae</taxon>
        <taxon>Neomoorella</taxon>
    </lineage>
</organism>
<reference evidence="2 3" key="1">
    <citation type="submission" date="2016-08" db="EMBL/GenBank/DDBJ databases">
        <title>Genome-based comparison of Moorella thermoacetic strains.</title>
        <authorList>
            <person name="Poehlein A."/>
            <person name="Bengelsdorf F.R."/>
            <person name="Esser C."/>
            <person name="Duerre P."/>
            <person name="Daniel R."/>
        </authorList>
    </citation>
    <scope>NUCLEOTIDE SEQUENCE [LARGE SCALE GENOMIC DNA]</scope>
    <source>
        <strain evidence="2 3">DSM 21394</strain>
    </source>
</reference>
<evidence type="ECO:0000313" key="3">
    <source>
        <dbReference type="Proteomes" id="UP000182811"/>
    </source>
</evidence>
<dbReference type="AlphaFoldDB" id="A0A1J5NPL0"/>
<protein>
    <recommendedName>
        <fullName evidence="1">O-methyltransferase dimerisation domain-containing protein</fullName>
    </recommendedName>
</protein>
<dbReference type="Pfam" id="PF08100">
    <property type="entry name" value="Dimerisation"/>
    <property type="match status" value="1"/>
</dbReference>
<dbReference type="EMBL" id="MDDC01000004">
    <property type="protein sequence ID" value="OIQ60582.1"/>
    <property type="molecule type" value="Genomic_DNA"/>
</dbReference>
<comment type="caution">
    <text evidence="2">The sequence shown here is derived from an EMBL/GenBank/DDBJ whole genome shotgun (WGS) entry which is preliminary data.</text>
</comment>
<feature type="domain" description="O-methyltransferase dimerisation" evidence="1">
    <location>
        <begin position="24"/>
        <end position="98"/>
    </location>
</feature>
<accession>A0A1J5NPL0</accession>
<evidence type="ECO:0000313" key="2">
    <source>
        <dbReference type="EMBL" id="OIQ60582.1"/>
    </source>
</evidence>
<dbReference type="Proteomes" id="UP000182811">
    <property type="component" value="Unassembled WGS sequence"/>
</dbReference>
<dbReference type="SUPFAM" id="SSF46785">
    <property type="entry name" value="Winged helix' DNA-binding domain"/>
    <property type="match status" value="1"/>
</dbReference>
<evidence type="ECO:0000259" key="1">
    <source>
        <dbReference type="Pfam" id="PF08100"/>
    </source>
</evidence>
<dbReference type="InterPro" id="IPR012967">
    <property type="entry name" value="COMT_dimerisation"/>
</dbReference>
<dbReference type="Gene3D" id="1.10.10.10">
    <property type="entry name" value="Winged helix-like DNA-binding domain superfamily/Winged helix DNA-binding domain"/>
    <property type="match status" value="1"/>
</dbReference>
<name>A0A1J5NPL0_NEOTH</name>
<proteinExistence type="predicted"/>
<gene>
    <name evidence="2" type="ORF">MOTE_05460</name>
</gene>
<dbReference type="GO" id="GO:0046983">
    <property type="term" value="F:protein dimerization activity"/>
    <property type="evidence" value="ECO:0007669"/>
    <property type="project" value="InterPro"/>
</dbReference>
<dbReference type="InterPro" id="IPR036390">
    <property type="entry name" value="WH_DNA-bd_sf"/>
</dbReference>